<feature type="transmembrane region" description="Helical" evidence="8">
    <location>
        <begin position="121"/>
        <end position="142"/>
    </location>
</feature>
<keyword evidence="11" id="KW-1185">Reference proteome</keyword>
<dbReference type="UniPathway" id="UPA00666"/>
<dbReference type="GO" id="GO:0042158">
    <property type="term" value="P:lipoprotein biosynthetic process"/>
    <property type="evidence" value="ECO:0007669"/>
    <property type="project" value="UniProtKB-UniRule"/>
</dbReference>
<keyword evidence="10" id="KW-0449">Lipoprotein</keyword>
<evidence type="ECO:0000256" key="4">
    <source>
        <dbReference type="ARBA" id="ARBA00022692"/>
    </source>
</evidence>
<feature type="transmembrane region" description="Helical" evidence="8">
    <location>
        <begin position="162"/>
        <end position="187"/>
    </location>
</feature>
<keyword evidence="6 8" id="KW-0472">Membrane</keyword>
<dbReference type="PANTHER" id="PTHR38686">
    <property type="entry name" value="APOLIPOPROTEIN N-ACYLTRANSFERASE"/>
    <property type="match status" value="1"/>
</dbReference>
<evidence type="ECO:0000256" key="8">
    <source>
        <dbReference type="HAMAP-Rule" id="MF_01148"/>
    </source>
</evidence>
<evidence type="ECO:0000313" key="11">
    <source>
        <dbReference type="Proteomes" id="UP000199039"/>
    </source>
</evidence>
<keyword evidence="3 8" id="KW-0808">Transferase</keyword>
<feature type="transmembrane region" description="Helical" evidence="8">
    <location>
        <begin position="194"/>
        <end position="217"/>
    </location>
</feature>
<dbReference type="EC" id="2.3.1.269" evidence="8"/>
<dbReference type="PROSITE" id="PS50263">
    <property type="entry name" value="CN_HYDROLASE"/>
    <property type="match status" value="1"/>
</dbReference>
<sequence>MKYPAQVLARHMPRWFTLVLAVVGGYLTDLGFPDVGIWLLAIAGVGMLFLATMRDAPAWNFLIGLVWGLTFFLVHIRWAQYAVGDVPWVALSVMEALFVALSMLAWTYVRRVPVITRRAGLQAIAFALVFVAGELARSAVPFGGFPWGRLAFSQSESPIGRLAWLGGMPLVSLVAAVCAALLALAVGALGRFNLLRAGSCALVAVAAIGVGLAVPLATQAESGTLQVGAVQGNVATPGLDAFNHRREVLNNHVAGTYALLDLVAPGDLDLVVWPENGTDIDPQVDADAATAIDDAAQAVGAPLLIGSQEFPETGGRYNVSLLWEPGVGVVGRYAKQHPAPFAEYIPIRSLVRPFSSAVDLVTNDMIAGTEVGIVNLDSPRLGRVVKIGDAICFEVAYDALVQDAVAAGAEMLVIPTNNASFGPTNESTQQLAMSRLRAIETGRTTIQISTVGVSAVIAPNGVLLEQTGLFTAEQMVSPVALRTSLTPAVRAGEWPARTVLAAATLLTAAGVVVSIRSRRRTGQDAASSAGAAKKAAAKKAAARA</sequence>
<evidence type="ECO:0000256" key="7">
    <source>
        <dbReference type="ARBA" id="ARBA00023315"/>
    </source>
</evidence>
<evidence type="ECO:0000256" key="3">
    <source>
        <dbReference type="ARBA" id="ARBA00022679"/>
    </source>
</evidence>
<evidence type="ECO:0000256" key="6">
    <source>
        <dbReference type="ARBA" id="ARBA00023136"/>
    </source>
</evidence>
<feature type="transmembrane region" description="Helical" evidence="8">
    <location>
        <begin position="35"/>
        <end position="51"/>
    </location>
</feature>
<dbReference type="NCBIfam" id="TIGR00546">
    <property type="entry name" value="lnt"/>
    <property type="match status" value="1"/>
</dbReference>
<keyword evidence="5 8" id="KW-1133">Transmembrane helix</keyword>
<dbReference type="GO" id="GO:0005886">
    <property type="term" value="C:plasma membrane"/>
    <property type="evidence" value="ECO:0007669"/>
    <property type="project" value="UniProtKB-SubCell"/>
</dbReference>
<dbReference type="Pfam" id="PF00795">
    <property type="entry name" value="CN_hydrolase"/>
    <property type="match status" value="1"/>
</dbReference>
<dbReference type="HAMAP" id="MF_01148">
    <property type="entry name" value="Lnt"/>
    <property type="match status" value="1"/>
</dbReference>
<gene>
    <name evidence="8" type="primary">lnt</name>
    <name evidence="10" type="ORF">SAMN05216410_1323</name>
</gene>
<evidence type="ECO:0000259" key="9">
    <source>
        <dbReference type="PROSITE" id="PS50263"/>
    </source>
</evidence>
<reference evidence="10 11" key="1">
    <citation type="submission" date="2016-09" db="EMBL/GenBank/DDBJ databases">
        <authorList>
            <person name="Capua I."/>
            <person name="De Benedictis P."/>
            <person name="Joannis T."/>
            <person name="Lombin L.H."/>
            <person name="Cattoli G."/>
        </authorList>
    </citation>
    <scope>NUCLEOTIDE SEQUENCE [LARGE SCALE GENOMIC DNA]</scope>
    <source>
        <strain evidence="10 11">ISLP-3</strain>
    </source>
</reference>
<comment type="function">
    <text evidence="8">Catalyzes the phospholipid dependent N-acylation of the N-terminal cysteine of apolipoprotein, the last step in lipoprotein maturation.</text>
</comment>
<proteinExistence type="inferred from homology"/>
<dbReference type="InterPro" id="IPR045378">
    <property type="entry name" value="LNT_N"/>
</dbReference>
<feature type="transmembrane region" description="Helical" evidence="8">
    <location>
        <begin position="88"/>
        <end position="109"/>
    </location>
</feature>
<feature type="domain" description="CN hydrolase" evidence="9">
    <location>
        <begin position="225"/>
        <end position="483"/>
    </location>
</feature>
<protein>
    <recommendedName>
        <fullName evidence="8">Apolipoprotein N-acyltransferase</fullName>
        <shortName evidence="8">ALP N-acyltransferase</shortName>
        <ecNumber evidence="8">2.3.1.269</ecNumber>
    </recommendedName>
</protein>
<comment type="catalytic activity">
    <reaction evidence="8">
        <text>N-terminal S-1,2-diacyl-sn-glyceryl-L-cysteinyl-[lipoprotein] + a glycerophospholipid = N-acyl-S-1,2-diacyl-sn-glyceryl-L-cysteinyl-[lipoprotein] + a 2-acyl-sn-glycero-3-phospholipid + H(+)</text>
        <dbReference type="Rhea" id="RHEA:48228"/>
        <dbReference type="Rhea" id="RHEA-COMP:14681"/>
        <dbReference type="Rhea" id="RHEA-COMP:14684"/>
        <dbReference type="ChEBI" id="CHEBI:15378"/>
        <dbReference type="ChEBI" id="CHEBI:136912"/>
        <dbReference type="ChEBI" id="CHEBI:140656"/>
        <dbReference type="ChEBI" id="CHEBI:140657"/>
        <dbReference type="ChEBI" id="CHEBI:140660"/>
        <dbReference type="EC" id="2.3.1.269"/>
    </reaction>
</comment>
<dbReference type="Proteomes" id="UP000199039">
    <property type="component" value="Unassembled WGS sequence"/>
</dbReference>
<comment type="pathway">
    <text evidence="8">Protein modification; lipoprotein biosynthesis (N-acyl transfer).</text>
</comment>
<dbReference type="GO" id="GO:0016410">
    <property type="term" value="F:N-acyltransferase activity"/>
    <property type="evidence" value="ECO:0007669"/>
    <property type="project" value="UniProtKB-UniRule"/>
</dbReference>
<evidence type="ECO:0000256" key="1">
    <source>
        <dbReference type="ARBA" id="ARBA00004651"/>
    </source>
</evidence>
<evidence type="ECO:0000313" key="10">
    <source>
        <dbReference type="EMBL" id="SDC17307.1"/>
    </source>
</evidence>
<dbReference type="PANTHER" id="PTHR38686:SF1">
    <property type="entry name" value="APOLIPOPROTEIN N-ACYLTRANSFERASE"/>
    <property type="match status" value="1"/>
</dbReference>
<dbReference type="InterPro" id="IPR003010">
    <property type="entry name" value="C-N_Hydrolase"/>
</dbReference>
<name>A0A1G6JF69_9MICO</name>
<dbReference type="AlphaFoldDB" id="A0A1G6JF69"/>
<dbReference type="InterPro" id="IPR036526">
    <property type="entry name" value="C-N_Hydrolase_sf"/>
</dbReference>
<keyword evidence="2 8" id="KW-1003">Cell membrane</keyword>
<dbReference type="STRING" id="1814289.SAMN05216410_1323"/>
<dbReference type="EMBL" id="FMYH01000002">
    <property type="protein sequence ID" value="SDC17307.1"/>
    <property type="molecule type" value="Genomic_DNA"/>
</dbReference>
<dbReference type="Gene3D" id="3.60.110.10">
    <property type="entry name" value="Carbon-nitrogen hydrolase"/>
    <property type="match status" value="1"/>
</dbReference>
<dbReference type="Pfam" id="PF20154">
    <property type="entry name" value="LNT_N"/>
    <property type="match status" value="1"/>
</dbReference>
<dbReference type="SUPFAM" id="SSF56317">
    <property type="entry name" value="Carbon-nitrogen hydrolase"/>
    <property type="match status" value="1"/>
</dbReference>
<comment type="subcellular location">
    <subcellularLocation>
        <location evidence="1 8">Cell membrane</location>
        <topology evidence="1 8">Multi-pass membrane protein</topology>
    </subcellularLocation>
</comment>
<dbReference type="InterPro" id="IPR004563">
    <property type="entry name" value="Apolipo_AcylTrfase"/>
</dbReference>
<evidence type="ECO:0000256" key="2">
    <source>
        <dbReference type="ARBA" id="ARBA00022475"/>
    </source>
</evidence>
<keyword evidence="7 8" id="KW-0012">Acyltransferase</keyword>
<keyword evidence="4 8" id="KW-0812">Transmembrane</keyword>
<feature type="transmembrane region" description="Helical" evidence="8">
    <location>
        <begin position="58"/>
        <end position="76"/>
    </location>
</feature>
<feature type="transmembrane region" description="Helical" evidence="8">
    <location>
        <begin position="12"/>
        <end position="29"/>
    </location>
</feature>
<accession>A0A1G6JF69</accession>
<organism evidence="10 11">
    <name type="scientific">Sanguibacter gelidistatuariae</name>
    <dbReference type="NCBI Taxonomy" id="1814289"/>
    <lineage>
        <taxon>Bacteria</taxon>
        <taxon>Bacillati</taxon>
        <taxon>Actinomycetota</taxon>
        <taxon>Actinomycetes</taxon>
        <taxon>Micrococcales</taxon>
        <taxon>Sanguibacteraceae</taxon>
        <taxon>Sanguibacter</taxon>
    </lineage>
</organism>
<evidence type="ECO:0000256" key="5">
    <source>
        <dbReference type="ARBA" id="ARBA00022989"/>
    </source>
</evidence>
<dbReference type="CDD" id="cd07571">
    <property type="entry name" value="ALP_N-acyl_transferase"/>
    <property type="match status" value="1"/>
</dbReference>
<comment type="similarity">
    <text evidence="8">Belongs to the CN hydrolase family. Apolipoprotein N-acyltransferase subfamily.</text>
</comment>